<comment type="caution">
    <text evidence="9">The sequence shown here is derived from an EMBL/GenBank/DDBJ whole genome shotgun (WGS) entry which is preliminary data.</text>
</comment>
<feature type="transmembrane region" description="Helical" evidence="7">
    <location>
        <begin position="380"/>
        <end position="402"/>
    </location>
</feature>
<keyword evidence="5 7" id="KW-1133">Transmembrane helix</keyword>
<protein>
    <recommendedName>
        <fullName evidence="8">Major facilitator superfamily (MFS) profile domain-containing protein</fullName>
    </recommendedName>
</protein>
<accession>A0A5J4KI91</accession>
<dbReference type="EMBL" id="BKZW01000001">
    <property type="protein sequence ID" value="GER87455.1"/>
    <property type="molecule type" value="Genomic_DNA"/>
</dbReference>
<keyword evidence="4 7" id="KW-0812">Transmembrane</keyword>
<dbReference type="GO" id="GO:0005886">
    <property type="term" value="C:plasma membrane"/>
    <property type="evidence" value="ECO:0007669"/>
    <property type="project" value="UniProtKB-SubCell"/>
</dbReference>
<dbReference type="CDD" id="cd06173">
    <property type="entry name" value="MFS_MefA_like"/>
    <property type="match status" value="1"/>
</dbReference>
<evidence type="ECO:0000256" key="6">
    <source>
        <dbReference type="ARBA" id="ARBA00023136"/>
    </source>
</evidence>
<keyword evidence="6 7" id="KW-0472">Membrane</keyword>
<keyword evidence="10" id="KW-1185">Reference proteome</keyword>
<evidence type="ECO:0000313" key="9">
    <source>
        <dbReference type="EMBL" id="GER87455.1"/>
    </source>
</evidence>
<dbReference type="GO" id="GO:0022857">
    <property type="term" value="F:transmembrane transporter activity"/>
    <property type="evidence" value="ECO:0007669"/>
    <property type="project" value="InterPro"/>
</dbReference>
<feature type="transmembrane region" description="Helical" evidence="7">
    <location>
        <begin position="260"/>
        <end position="280"/>
    </location>
</feature>
<dbReference type="Gene3D" id="1.20.1250.20">
    <property type="entry name" value="MFS general substrate transporter like domains"/>
    <property type="match status" value="1"/>
</dbReference>
<evidence type="ECO:0000313" key="10">
    <source>
        <dbReference type="Proteomes" id="UP000326912"/>
    </source>
</evidence>
<name>A0A5J4KI91_9CHLR</name>
<dbReference type="RefSeq" id="WP_151755459.1">
    <property type="nucleotide sequence ID" value="NZ_BKZW01000001.1"/>
</dbReference>
<dbReference type="InterPro" id="IPR010290">
    <property type="entry name" value="TM_effector"/>
</dbReference>
<feature type="transmembrane region" description="Helical" evidence="7">
    <location>
        <begin position="356"/>
        <end position="374"/>
    </location>
</feature>
<evidence type="ECO:0000256" key="5">
    <source>
        <dbReference type="ARBA" id="ARBA00022989"/>
    </source>
</evidence>
<gene>
    <name evidence="9" type="ORF">KDW_16170</name>
</gene>
<dbReference type="SUPFAM" id="SSF103473">
    <property type="entry name" value="MFS general substrate transporter"/>
    <property type="match status" value="1"/>
</dbReference>
<dbReference type="PANTHER" id="PTHR23513">
    <property type="entry name" value="INTEGRAL MEMBRANE EFFLUX PROTEIN-RELATED"/>
    <property type="match status" value="1"/>
</dbReference>
<feature type="transmembrane region" description="Helical" evidence="7">
    <location>
        <begin position="12"/>
        <end position="38"/>
    </location>
</feature>
<dbReference type="Pfam" id="PF05977">
    <property type="entry name" value="MFS_3"/>
    <property type="match status" value="1"/>
</dbReference>
<feature type="transmembrane region" description="Helical" evidence="7">
    <location>
        <begin position="226"/>
        <end position="248"/>
    </location>
</feature>
<evidence type="ECO:0000256" key="1">
    <source>
        <dbReference type="ARBA" id="ARBA00004651"/>
    </source>
</evidence>
<dbReference type="AlphaFoldDB" id="A0A5J4KI91"/>
<dbReference type="InterPro" id="IPR020846">
    <property type="entry name" value="MFS_dom"/>
</dbReference>
<dbReference type="PANTHER" id="PTHR23513:SF11">
    <property type="entry name" value="STAPHYLOFERRIN A TRANSPORTER"/>
    <property type="match status" value="1"/>
</dbReference>
<proteinExistence type="predicted"/>
<sequence length="413" mass="43163">MGFLKALRHPAIALLWSSQVLSAIGDYLYSLAVVWIAVKTVGSGAGLVAAAQASSQLIFGLLGGVYADRWNRRLVMVTVDVLRAATVALMAILALTGLLQFWYLVIAAIVIGGLGSLFDPALQASLPALSGDVKTLQAVNGLMDVTARLARALGPSMAGLLVLFMPLPQFFTLNAFSFVVSALAILFLGRHFIQVKTSVSTSSAGIRGIWQDIRGAVQLVGQHQPLAWSITLNGVMNLAWSASFLIGAPLLVERVLKSDVGALGLIIGAYGVGNVLSNLIMGSIPLRQGVSLVFYGKIVVGLGFLLLAFSHSLPMAILGSAFAALGGPMGDITMLTMMQTELPAGQLGKVYSLRMVLANVGSSLGLLLAAPLFAHFSVLVGISSCALLMIICGSIGLLRFGLNHGAAVPIEQR</sequence>
<evidence type="ECO:0000259" key="8">
    <source>
        <dbReference type="PROSITE" id="PS50850"/>
    </source>
</evidence>
<dbReference type="PROSITE" id="PS50850">
    <property type="entry name" value="MFS"/>
    <property type="match status" value="1"/>
</dbReference>
<keyword evidence="2" id="KW-0813">Transport</keyword>
<evidence type="ECO:0000256" key="3">
    <source>
        <dbReference type="ARBA" id="ARBA00022475"/>
    </source>
</evidence>
<evidence type="ECO:0000256" key="4">
    <source>
        <dbReference type="ARBA" id="ARBA00022692"/>
    </source>
</evidence>
<feature type="domain" description="Major facilitator superfamily (MFS) profile" evidence="8">
    <location>
        <begin position="1"/>
        <end position="193"/>
    </location>
</feature>
<evidence type="ECO:0000256" key="7">
    <source>
        <dbReference type="SAM" id="Phobius"/>
    </source>
</evidence>
<feature type="transmembrane region" description="Helical" evidence="7">
    <location>
        <begin position="292"/>
        <end position="309"/>
    </location>
</feature>
<keyword evidence="3" id="KW-1003">Cell membrane</keyword>
<dbReference type="InterPro" id="IPR036259">
    <property type="entry name" value="MFS_trans_sf"/>
</dbReference>
<organism evidence="9 10">
    <name type="scientific">Dictyobacter vulcani</name>
    <dbReference type="NCBI Taxonomy" id="2607529"/>
    <lineage>
        <taxon>Bacteria</taxon>
        <taxon>Bacillati</taxon>
        <taxon>Chloroflexota</taxon>
        <taxon>Ktedonobacteria</taxon>
        <taxon>Ktedonobacterales</taxon>
        <taxon>Dictyobacteraceae</taxon>
        <taxon>Dictyobacter</taxon>
    </lineage>
</organism>
<reference evidence="9 10" key="1">
    <citation type="submission" date="2019-10" db="EMBL/GenBank/DDBJ databases">
        <title>Dictyobacter vulcani sp. nov., within the class Ktedonobacteria, isolated from soil of volcanic Mt. Zao.</title>
        <authorList>
            <person name="Zheng Y."/>
            <person name="Wang C.M."/>
            <person name="Sakai Y."/>
            <person name="Abe K."/>
            <person name="Yokota A."/>
            <person name="Yabe S."/>
        </authorList>
    </citation>
    <scope>NUCLEOTIDE SEQUENCE [LARGE SCALE GENOMIC DNA]</scope>
    <source>
        <strain evidence="9 10">W12</strain>
    </source>
</reference>
<dbReference type="Proteomes" id="UP000326912">
    <property type="component" value="Unassembled WGS sequence"/>
</dbReference>
<feature type="transmembrane region" description="Helical" evidence="7">
    <location>
        <begin position="315"/>
        <end position="335"/>
    </location>
</feature>
<feature type="transmembrane region" description="Helical" evidence="7">
    <location>
        <begin position="173"/>
        <end position="193"/>
    </location>
</feature>
<feature type="transmembrane region" description="Helical" evidence="7">
    <location>
        <begin position="44"/>
        <end position="67"/>
    </location>
</feature>
<evidence type="ECO:0000256" key="2">
    <source>
        <dbReference type="ARBA" id="ARBA00022448"/>
    </source>
</evidence>
<comment type="subcellular location">
    <subcellularLocation>
        <location evidence="1">Cell membrane</location>
        <topology evidence="1">Multi-pass membrane protein</topology>
    </subcellularLocation>
</comment>